<gene>
    <name evidence="1" type="ORF">HD593_012192</name>
</gene>
<evidence type="ECO:0000313" key="2">
    <source>
        <dbReference type="Proteomes" id="UP000565579"/>
    </source>
</evidence>
<dbReference type="InterPro" id="IPR029063">
    <property type="entry name" value="SAM-dependent_MTases_sf"/>
</dbReference>
<sequence length="228" mass="25479">MRRVLDAFCGVGGAARGYQRAGFHVVGVDVRPMPRYCGDEFVRGNAIEFIARYGHEFDFIHASPPCQAHTTLTLGTNHGRAYPDLIAVTRRVLRGTGRPWVIENVPAAPIRRDLMLCGAMFPELAVLRHRWFEFGGVRVAQPEHPKHRGRVAGYRHGDWHEGPYVAVYGKGGGKGPTSLWQQAMGIDWPAARREIRQAIPPAYTELIGRAVHAQLPAADFTPFKTHRR</sequence>
<dbReference type="Proteomes" id="UP000565579">
    <property type="component" value="Unassembled WGS sequence"/>
</dbReference>
<dbReference type="GO" id="GO:0003886">
    <property type="term" value="F:DNA (cytosine-5-)-methyltransferase activity"/>
    <property type="evidence" value="ECO:0007669"/>
    <property type="project" value="UniProtKB-EC"/>
</dbReference>
<accession>A0A7X0P945</accession>
<dbReference type="Gene3D" id="3.40.50.150">
    <property type="entry name" value="Vaccinia Virus protein VP39"/>
    <property type="match status" value="1"/>
</dbReference>
<keyword evidence="1" id="KW-0489">Methyltransferase</keyword>
<keyword evidence="1" id="KW-0808">Transferase</keyword>
<organism evidence="1 2">
    <name type="scientific">Nonomuraea rubra</name>
    <dbReference type="NCBI Taxonomy" id="46180"/>
    <lineage>
        <taxon>Bacteria</taxon>
        <taxon>Bacillati</taxon>
        <taxon>Actinomycetota</taxon>
        <taxon>Actinomycetes</taxon>
        <taxon>Streptosporangiales</taxon>
        <taxon>Streptosporangiaceae</taxon>
        <taxon>Nonomuraea</taxon>
    </lineage>
</organism>
<dbReference type="EMBL" id="JACHMI010000002">
    <property type="protein sequence ID" value="MBB6557302.1"/>
    <property type="molecule type" value="Genomic_DNA"/>
</dbReference>
<dbReference type="EC" id="2.1.1.37" evidence="1"/>
<dbReference type="GO" id="GO:0032259">
    <property type="term" value="P:methylation"/>
    <property type="evidence" value="ECO:0007669"/>
    <property type="project" value="UniProtKB-KW"/>
</dbReference>
<proteinExistence type="predicted"/>
<dbReference type="RefSeq" id="WP_185112884.1">
    <property type="nucleotide sequence ID" value="NZ_BAAAXY010000269.1"/>
</dbReference>
<dbReference type="SUPFAM" id="SSF53335">
    <property type="entry name" value="S-adenosyl-L-methionine-dependent methyltransferases"/>
    <property type="match status" value="1"/>
</dbReference>
<keyword evidence="2" id="KW-1185">Reference proteome</keyword>
<protein>
    <submittedName>
        <fullName evidence="1">DNA (Cytosine-5)-methyltransferase 1</fullName>
        <ecNumber evidence="1">2.1.1.37</ecNumber>
    </submittedName>
</protein>
<dbReference type="AlphaFoldDB" id="A0A7X0P945"/>
<dbReference type="CDD" id="cd02440">
    <property type="entry name" value="AdoMet_MTases"/>
    <property type="match status" value="1"/>
</dbReference>
<comment type="caution">
    <text evidence="1">The sequence shown here is derived from an EMBL/GenBank/DDBJ whole genome shotgun (WGS) entry which is preliminary data.</text>
</comment>
<evidence type="ECO:0000313" key="1">
    <source>
        <dbReference type="EMBL" id="MBB6557302.1"/>
    </source>
</evidence>
<reference evidence="1 2" key="1">
    <citation type="submission" date="2020-08" db="EMBL/GenBank/DDBJ databases">
        <title>Sequencing the genomes of 1000 actinobacteria strains.</title>
        <authorList>
            <person name="Klenk H.-P."/>
        </authorList>
    </citation>
    <scope>NUCLEOTIDE SEQUENCE [LARGE SCALE GENOMIC DNA]</scope>
    <source>
        <strain evidence="1 2">DSM 43768</strain>
    </source>
</reference>
<name>A0A7X0P945_9ACTN</name>